<dbReference type="GO" id="GO:0008168">
    <property type="term" value="F:methyltransferase activity"/>
    <property type="evidence" value="ECO:0007669"/>
    <property type="project" value="UniProtKB-KW"/>
</dbReference>
<organism evidence="8 9">
    <name type="scientific">Kaistella pullorum</name>
    <dbReference type="NCBI Taxonomy" id="2763074"/>
    <lineage>
        <taxon>Bacteria</taxon>
        <taxon>Pseudomonadati</taxon>
        <taxon>Bacteroidota</taxon>
        <taxon>Flavobacteriia</taxon>
        <taxon>Flavobacteriales</taxon>
        <taxon>Weeksellaceae</taxon>
        <taxon>Chryseobacterium group</taxon>
        <taxon>Kaistella</taxon>
    </lineage>
</organism>
<dbReference type="EC" id="2.1.1.223" evidence="6"/>
<evidence type="ECO:0000256" key="2">
    <source>
        <dbReference type="ARBA" id="ARBA00022603"/>
    </source>
</evidence>
<dbReference type="PANTHER" id="PTHR47739">
    <property type="entry name" value="TRNA1(VAL) (ADENINE(37)-N6)-METHYLTRANSFERASE"/>
    <property type="match status" value="1"/>
</dbReference>
<dbReference type="PANTHER" id="PTHR47739:SF1">
    <property type="entry name" value="TRNA1(VAL) (ADENINE(37)-N6)-METHYLTRANSFERASE"/>
    <property type="match status" value="1"/>
</dbReference>
<dbReference type="Proteomes" id="UP000626242">
    <property type="component" value="Unassembled WGS sequence"/>
</dbReference>
<evidence type="ECO:0000256" key="4">
    <source>
        <dbReference type="ARBA" id="ARBA00022691"/>
    </source>
</evidence>
<keyword evidence="5 6" id="KW-0819">tRNA processing</keyword>
<dbReference type="RefSeq" id="WP_251832149.1">
    <property type="nucleotide sequence ID" value="NZ_JACSPS010000001.1"/>
</dbReference>
<comment type="similarity">
    <text evidence="6">Belongs to the methyltransferase superfamily. tRNA (adenine-N(6)-)-methyltransferase family.</text>
</comment>
<evidence type="ECO:0000256" key="3">
    <source>
        <dbReference type="ARBA" id="ARBA00022679"/>
    </source>
</evidence>
<proteinExistence type="inferred from homology"/>
<evidence type="ECO:0000313" key="8">
    <source>
        <dbReference type="EMBL" id="MBD8016932.1"/>
    </source>
</evidence>
<gene>
    <name evidence="8" type="ORF">H9628_00435</name>
</gene>
<keyword evidence="2 6" id="KW-0489">Methyltransferase</keyword>
<dbReference type="InterPro" id="IPR002052">
    <property type="entry name" value="DNA_methylase_N6_adenine_CS"/>
</dbReference>
<reference evidence="8 9" key="1">
    <citation type="submission" date="2020-08" db="EMBL/GenBank/DDBJ databases">
        <title>A Genomic Blueprint of the Chicken Gut Microbiome.</title>
        <authorList>
            <person name="Gilroy R."/>
            <person name="Ravi A."/>
            <person name="Getino M."/>
            <person name="Pursley I."/>
            <person name="Horton D.L."/>
            <person name="Alikhan N.-F."/>
            <person name="Baker D."/>
            <person name="Gharbi K."/>
            <person name="Hall N."/>
            <person name="Watson M."/>
            <person name="Adriaenssens E.M."/>
            <person name="Foster-Nyarko E."/>
            <person name="Jarju S."/>
            <person name="Secka A."/>
            <person name="Antonio M."/>
            <person name="Oren A."/>
            <person name="Chaudhuri R."/>
            <person name="La Ragione R.M."/>
            <person name="Hildebrand F."/>
            <person name="Pallen M.J."/>
        </authorList>
    </citation>
    <scope>NUCLEOTIDE SEQUENCE [LARGE SCALE GENOMIC DNA]</scope>
    <source>
        <strain evidence="8 9">Sa1CVA4</strain>
    </source>
</reference>
<dbReference type="InterPro" id="IPR007848">
    <property type="entry name" value="Small_mtfrase_dom"/>
</dbReference>
<comment type="subcellular location">
    <subcellularLocation>
        <location evidence="6">Cytoplasm</location>
    </subcellularLocation>
</comment>
<sequence>MKPFQFQKFTINQRPEVFRVGTDGVLLGALASVESARNILEVGTGTGLISLMTAQRNKESEITTIDFNELAADLAQENFAASPFVARLSALRQDFKTFTSDQKFDLIISNPPFFELNSSSKDVVARQQQELTFEDLISKSTSLLPETGRLSVIIPWSAVEEFSVIAERKGLFLVRKVQIFGIENAPAKRAILEFSKTGSELLKEETFVIEKAPRVYSDQYLKATADFHVFG</sequence>
<keyword evidence="1 6" id="KW-0963">Cytoplasm</keyword>
<name>A0ABR8WJ40_9FLAO</name>
<protein>
    <recommendedName>
        <fullName evidence="6">tRNA1(Val) (adenine(37)-N6)-methyltransferase</fullName>
        <ecNumber evidence="6">2.1.1.223</ecNumber>
    </recommendedName>
    <alternativeName>
        <fullName evidence="6">tRNA m6A37 methyltransferase</fullName>
    </alternativeName>
</protein>
<evidence type="ECO:0000256" key="5">
    <source>
        <dbReference type="ARBA" id="ARBA00022694"/>
    </source>
</evidence>
<keyword evidence="4 6" id="KW-0949">S-adenosyl-L-methionine</keyword>
<keyword evidence="9" id="KW-1185">Reference proteome</keyword>
<dbReference type="InterPro" id="IPR022882">
    <property type="entry name" value="tRNA_adenine-N6_MeTrfase"/>
</dbReference>
<dbReference type="SUPFAM" id="SSF53335">
    <property type="entry name" value="S-adenosyl-L-methionine-dependent methyltransferases"/>
    <property type="match status" value="1"/>
</dbReference>
<dbReference type="GO" id="GO:0032259">
    <property type="term" value="P:methylation"/>
    <property type="evidence" value="ECO:0007669"/>
    <property type="project" value="UniProtKB-KW"/>
</dbReference>
<dbReference type="InterPro" id="IPR029063">
    <property type="entry name" value="SAM-dependent_MTases_sf"/>
</dbReference>
<dbReference type="EMBL" id="JACSPS010000001">
    <property type="protein sequence ID" value="MBD8016932.1"/>
    <property type="molecule type" value="Genomic_DNA"/>
</dbReference>
<evidence type="ECO:0000259" key="7">
    <source>
        <dbReference type="Pfam" id="PF05175"/>
    </source>
</evidence>
<comment type="caution">
    <text evidence="8">The sequence shown here is derived from an EMBL/GenBank/DDBJ whole genome shotgun (WGS) entry which is preliminary data.</text>
</comment>
<feature type="domain" description="Methyltransferase small" evidence="7">
    <location>
        <begin position="25"/>
        <end position="154"/>
    </location>
</feature>
<dbReference type="HAMAP" id="MF_01872">
    <property type="entry name" value="tRNA_methyltr_YfiC"/>
    <property type="match status" value="1"/>
</dbReference>
<dbReference type="Gene3D" id="3.40.50.150">
    <property type="entry name" value="Vaccinia Virus protein VP39"/>
    <property type="match status" value="1"/>
</dbReference>
<dbReference type="InterPro" id="IPR050210">
    <property type="entry name" value="tRNA_Adenine-N(6)_MTase"/>
</dbReference>
<evidence type="ECO:0000313" key="9">
    <source>
        <dbReference type="Proteomes" id="UP000626242"/>
    </source>
</evidence>
<dbReference type="PRINTS" id="PR00507">
    <property type="entry name" value="N12N6MTFRASE"/>
</dbReference>
<dbReference type="PROSITE" id="PS00092">
    <property type="entry name" value="N6_MTASE"/>
    <property type="match status" value="1"/>
</dbReference>
<dbReference type="Pfam" id="PF05175">
    <property type="entry name" value="MTS"/>
    <property type="match status" value="1"/>
</dbReference>
<dbReference type="CDD" id="cd02440">
    <property type="entry name" value="AdoMet_MTases"/>
    <property type="match status" value="1"/>
</dbReference>
<evidence type="ECO:0000256" key="6">
    <source>
        <dbReference type="HAMAP-Rule" id="MF_01872"/>
    </source>
</evidence>
<comment type="function">
    <text evidence="6">Specifically methylates the adenine in position 37 of tRNA(1)(Val) (anticodon cmo5UAC).</text>
</comment>
<accession>A0ABR8WJ40</accession>
<evidence type="ECO:0000256" key="1">
    <source>
        <dbReference type="ARBA" id="ARBA00022490"/>
    </source>
</evidence>
<comment type="catalytic activity">
    <reaction evidence="6">
        <text>adenosine(37) in tRNA1(Val) + S-adenosyl-L-methionine = N(6)-methyladenosine(37) in tRNA1(Val) + S-adenosyl-L-homocysteine + H(+)</text>
        <dbReference type="Rhea" id="RHEA:43160"/>
        <dbReference type="Rhea" id="RHEA-COMP:10369"/>
        <dbReference type="Rhea" id="RHEA-COMP:10370"/>
        <dbReference type="ChEBI" id="CHEBI:15378"/>
        <dbReference type="ChEBI" id="CHEBI:57856"/>
        <dbReference type="ChEBI" id="CHEBI:59789"/>
        <dbReference type="ChEBI" id="CHEBI:74411"/>
        <dbReference type="ChEBI" id="CHEBI:74449"/>
        <dbReference type="EC" id="2.1.1.223"/>
    </reaction>
</comment>
<keyword evidence="3 6" id="KW-0808">Transferase</keyword>